<protein>
    <recommendedName>
        <fullName evidence="6">C2H2-type domain-containing protein</fullName>
    </recommendedName>
</protein>
<name>A0A8S1CWT9_9INSE</name>
<proteinExistence type="predicted"/>
<evidence type="ECO:0000256" key="5">
    <source>
        <dbReference type="SAM" id="MobiDB-lite"/>
    </source>
</evidence>
<dbReference type="PANTHER" id="PTHR45891">
    <property type="entry name" value="ZINC FINGER HOMEOBOX PROTEIN"/>
    <property type="match status" value="1"/>
</dbReference>
<dbReference type="InterPro" id="IPR051968">
    <property type="entry name" value="ZnFinger_Homeobox_TR"/>
</dbReference>
<evidence type="ECO:0000256" key="2">
    <source>
        <dbReference type="ARBA" id="ARBA00022723"/>
    </source>
</evidence>
<feature type="region of interest" description="Disordered" evidence="5">
    <location>
        <begin position="144"/>
        <end position="164"/>
    </location>
</feature>
<comment type="caution">
    <text evidence="7">The sequence shown here is derived from an EMBL/GenBank/DDBJ whole genome shotgun (WGS) entry which is preliminary data.</text>
</comment>
<comment type="subcellular location">
    <subcellularLocation>
        <location evidence="1">Nucleus</location>
    </subcellularLocation>
</comment>
<dbReference type="PANTHER" id="PTHR45891:SF3">
    <property type="entry name" value="ZINC FINGER PROTEIN 2"/>
    <property type="match status" value="1"/>
</dbReference>
<dbReference type="AlphaFoldDB" id="A0A8S1CWT9"/>
<sequence length="164" mass="17356">MFKLPAKTVGEIGQACATTGHTIVRFSTDAEGMAATAMPPHCRHLEKEAAFICKKCQLAFPTEAAVNGHQRAVCFAGLAFEQRGHVRLVQLGFECRACHERVATAAQLVQHCASQQHEANTAQPELTHEMEDVVNQITALAAQASSAASPKPAPAPMEAGPVSG</sequence>
<evidence type="ECO:0000256" key="3">
    <source>
        <dbReference type="ARBA" id="ARBA00022737"/>
    </source>
</evidence>
<dbReference type="OrthoDB" id="6361927at2759"/>
<dbReference type="PROSITE" id="PS00028">
    <property type="entry name" value="ZINC_FINGER_C2H2_1"/>
    <property type="match status" value="1"/>
</dbReference>
<evidence type="ECO:0000256" key="4">
    <source>
        <dbReference type="ARBA" id="ARBA00022833"/>
    </source>
</evidence>
<dbReference type="GO" id="GO:0000981">
    <property type="term" value="F:DNA-binding transcription factor activity, RNA polymerase II-specific"/>
    <property type="evidence" value="ECO:0007669"/>
    <property type="project" value="TreeGrafter"/>
</dbReference>
<organism evidence="7 8">
    <name type="scientific">Cloeon dipterum</name>
    <dbReference type="NCBI Taxonomy" id="197152"/>
    <lineage>
        <taxon>Eukaryota</taxon>
        <taxon>Metazoa</taxon>
        <taxon>Ecdysozoa</taxon>
        <taxon>Arthropoda</taxon>
        <taxon>Hexapoda</taxon>
        <taxon>Insecta</taxon>
        <taxon>Pterygota</taxon>
        <taxon>Palaeoptera</taxon>
        <taxon>Ephemeroptera</taxon>
        <taxon>Pisciforma</taxon>
        <taxon>Baetidae</taxon>
        <taxon>Cloeon</taxon>
    </lineage>
</organism>
<evidence type="ECO:0000259" key="6">
    <source>
        <dbReference type="PROSITE" id="PS00028"/>
    </source>
</evidence>
<feature type="domain" description="C2H2-type" evidence="6">
    <location>
        <begin position="95"/>
        <end position="117"/>
    </location>
</feature>
<gene>
    <name evidence="7" type="ORF">CLODIP_2_CD12991</name>
</gene>
<keyword evidence="4" id="KW-0862">Zinc</keyword>
<reference evidence="7 8" key="1">
    <citation type="submission" date="2020-04" db="EMBL/GenBank/DDBJ databases">
        <authorList>
            <person name="Alioto T."/>
            <person name="Alioto T."/>
            <person name="Gomez Garrido J."/>
        </authorList>
    </citation>
    <scope>NUCLEOTIDE SEQUENCE [LARGE SCALE GENOMIC DNA]</scope>
</reference>
<dbReference type="GO" id="GO:0046872">
    <property type="term" value="F:metal ion binding"/>
    <property type="evidence" value="ECO:0007669"/>
    <property type="project" value="UniProtKB-KW"/>
</dbReference>
<keyword evidence="8" id="KW-1185">Reference proteome</keyword>
<evidence type="ECO:0000256" key="1">
    <source>
        <dbReference type="ARBA" id="ARBA00004123"/>
    </source>
</evidence>
<evidence type="ECO:0000313" key="8">
    <source>
        <dbReference type="Proteomes" id="UP000494165"/>
    </source>
</evidence>
<dbReference type="Proteomes" id="UP000494165">
    <property type="component" value="Unassembled WGS sequence"/>
</dbReference>
<dbReference type="InterPro" id="IPR013087">
    <property type="entry name" value="Znf_C2H2_type"/>
</dbReference>
<dbReference type="EMBL" id="CADEPI010000120">
    <property type="protein sequence ID" value="CAB3375880.1"/>
    <property type="molecule type" value="Genomic_DNA"/>
</dbReference>
<accession>A0A8S1CWT9</accession>
<dbReference type="GO" id="GO:0005634">
    <property type="term" value="C:nucleus"/>
    <property type="evidence" value="ECO:0007669"/>
    <property type="project" value="UniProtKB-SubCell"/>
</dbReference>
<keyword evidence="2" id="KW-0479">Metal-binding</keyword>
<keyword evidence="3" id="KW-0677">Repeat</keyword>
<dbReference type="GO" id="GO:0000978">
    <property type="term" value="F:RNA polymerase II cis-regulatory region sequence-specific DNA binding"/>
    <property type="evidence" value="ECO:0007669"/>
    <property type="project" value="TreeGrafter"/>
</dbReference>
<evidence type="ECO:0000313" key="7">
    <source>
        <dbReference type="EMBL" id="CAB3375880.1"/>
    </source>
</evidence>